<protein>
    <submittedName>
        <fullName evidence="1">Uncharacterized protein</fullName>
    </submittedName>
</protein>
<organism evidence="1 2">
    <name type="scientific">Nocardia uniformis</name>
    <dbReference type="NCBI Taxonomy" id="53432"/>
    <lineage>
        <taxon>Bacteria</taxon>
        <taxon>Bacillati</taxon>
        <taxon>Actinomycetota</taxon>
        <taxon>Actinomycetes</taxon>
        <taxon>Mycobacteriales</taxon>
        <taxon>Nocardiaceae</taxon>
        <taxon>Nocardia</taxon>
    </lineage>
</organism>
<evidence type="ECO:0000313" key="2">
    <source>
        <dbReference type="Proteomes" id="UP000586827"/>
    </source>
</evidence>
<sequence length="66" mass="7226">MPQTPHSPESATAYVIAALEAKGTASRDDFDVSAIVARTHALSETWDFDSVHSETFWKIAAVHLKL</sequence>
<dbReference type="RefSeq" id="WP_067523416.1">
    <property type="nucleotide sequence ID" value="NZ_JABELX010000009.1"/>
</dbReference>
<dbReference type="Proteomes" id="UP000586827">
    <property type="component" value="Unassembled WGS sequence"/>
</dbReference>
<reference evidence="1 2" key="1">
    <citation type="submission" date="2020-05" db="EMBL/GenBank/DDBJ databases">
        <title>MicrobeNet Type strains.</title>
        <authorList>
            <person name="Nicholson A.C."/>
        </authorList>
    </citation>
    <scope>NUCLEOTIDE SEQUENCE [LARGE SCALE GENOMIC DNA]</scope>
    <source>
        <strain evidence="1 2">JCM 3224</strain>
    </source>
</reference>
<proteinExistence type="predicted"/>
<keyword evidence="2" id="KW-1185">Reference proteome</keyword>
<accession>A0A849CAU8</accession>
<name>A0A849CAU8_9NOCA</name>
<comment type="caution">
    <text evidence="1">The sequence shown here is derived from an EMBL/GenBank/DDBJ whole genome shotgun (WGS) entry which is preliminary data.</text>
</comment>
<dbReference type="AlphaFoldDB" id="A0A849CAU8"/>
<evidence type="ECO:0000313" key="1">
    <source>
        <dbReference type="EMBL" id="NNH73077.1"/>
    </source>
</evidence>
<gene>
    <name evidence="1" type="ORF">HLB23_24985</name>
</gene>
<dbReference type="EMBL" id="JABELX010000009">
    <property type="protein sequence ID" value="NNH73077.1"/>
    <property type="molecule type" value="Genomic_DNA"/>
</dbReference>